<dbReference type="InterPro" id="IPR011010">
    <property type="entry name" value="DNA_brk_join_enz"/>
</dbReference>
<dbReference type="OrthoDB" id="7216962at2"/>
<accession>A0A2U2DRL4</accession>
<evidence type="ECO:0000256" key="1">
    <source>
        <dbReference type="ARBA" id="ARBA00023172"/>
    </source>
</evidence>
<evidence type="ECO:0000313" key="3">
    <source>
        <dbReference type="EMBL" id="PWE55912.1"/>
    </source>
</evidence>
<name>A0A2U2DRL4_9HYPH</name>
<feature type="domain" description="Tyr recombinase" evidence="2">
    <location>
        <begin position="111"/>
        <end position="284"/>
    </location>
</feature>
<reference evidence="3 4" key="1">
    <citation type="submission" date="2018-05" db="EMBL/GenBank/DDBJ databases">
        <title>The draft genome of strain NS-104.</title>
        <authorList>
            <person name="Hang P."/>
            <person name="Jiang J."/>
        </authorList>
    </citation>
    <scope>NUCLEOTIDE SEQUENCE [LARGE SCALE GENOMIC DNA]</scope>
    <source>
        <strain evidence="3 4">NS-104</strain>
    </source>
</reference>
<keyword evidence="1" id="KW-0233">DNA recombination</keyword>
<keyword evidence="4" id="KW-1185">Reference proteome</keyword>
<gene>
    <name evidence="3" type="ORF">DEM27_10670</name>
</gene>
<dbReference type="EMBL" id="QFBC01000004">
    <property type="protein sequence ID" value="PWE55912.1"/>
    <property type="molecule type" value="Genomic_DNA"/>
</dbReference>
<dbReference type="GO" id="GO:0015074">
    <property type="term" value="P:DNA integration"/>
    <property type="evidence" value="ECO:0007669"/>
    <property type="project" value="InterPro"/>
</dbReference>
<evidence type="ECO:0000313" key="4">
    <source>
        <dbReference type="Proteomes" id="UP000245252"/>
    </source>
</evidence>
<proteinExistence type="predicted"/>
<dbReference type="InterPro" id="IPR013762">
    <property type="entry name" value="Integrase-like_cat_sf"/>
</dbReference>
<dbReference type="RefSeq" id="WP_109458230.1">
    <property type="nucleotide sequence ID" value="NZ_QFBC01000004.1"/>
</dbReference>
<evidence type="ECO:0000259" key="2">
    <source>
        <dbReference type="PROSITE" id="PS51898"/>
    </source>
</evidence>
<dbReference type="GO" id="GO:0006310">
    <property type="term" value="P:DNA recombination"/>
    <property type="evidence" value="ECO:0007669"/>
    <property type="project" value="UniProtKB-KW"/>
</dbReference>
<dbReference type="InterPro" id="IPR002104">
    <property type="entry name" value="Integrase_catalytic"/>
</dbReference>
<dbReference type="PROSITE" id="PS51898">
    <property type="entry name" value="TYR_RECOMBINASE"/>
    <property type="match status" value="1"/>
</dbReference>
<protein>
    <recommendedName>
        <fullName evidence="2">Tyr recombinase domain-containing protein</fullName>
    </recommendedName>
</protein>
<dbReference type="Proteomes" id="UP000245252">
    <property type="component" value="Unassembled WGS sequence"/>
</dbReference>
<organism evidence="3 4">
    <name type="scientific">Metarhizobium album</name>
    <dbReference type="NCBI Taxonomy" id="2182425"/>
    <lineage>
        <taxon>Bacteria</taxon>
        <taxon>Pseudomonadati</taxon>
        <taxon>Pseudomonadota</taxon>
        <taxon>Alphaproteobacteria</taxon>
        <taxon>Hyphomicrobiales</taxon>
        <taxon>Rhizobiaceae</taxon>
        <taxon>Metarhizobium</taxon>
    </lineage>
</organism>
<sequence>MNMNFMPAFEAATTQAEYEIKSFAEAAASYIEHGGEAKYLDEVLPHIGDKMLSRIFSFDVQQLANQLKPEASNATKNRCVVTPIRAVCNHGHERGWGPVGRIKAFKMERPKRKDPASPAWIMTFLRQCDKDGLPHLAALVLFMSKTGARVSEAIALCWSEVDLARRTALLLKTKTERNSIRHMSEQLVSRLSEMRVGAGEDDRVFGYRNRHSVNDRIRAVCERAEITYKPSHTCGRHAYATNTLAMGMDIKSTMDAGGWRSISIFLGTYVNPHDAGRAVAARHSMFDFQNAL</sequence>
<dbReference type="GO" id="GO:0003677">
    <property type="term" value="F:DNA binding"/>
    <property type="evidence" value="ECO:0007669"/>
    <property type="project" value="InterPro"/>
</dbReference>
<dbReference type="Pfam" id="PF00589">
    <property type="entry name" value="Phage_integrase"/>
    <property type="match status" value="1"/>
</dbReference>
<dbReference type="AlphaFoldDB" id="A0A2U2DRL4"/>
<dbReference type="SUPFAM" id="SSF56349">
    <property type="entry name" value="DNA breaking-rejoining enzymes"/>
    <property type="match status" value="1"/>
</dbReference>
<dbReference type="Gene3D" id="1.10.443.10">
    <property type="entry name" value="Intergrase catalytic core"/>
    <property type="match status" value="1"/>
</dbReference>
<comment type="caution">
    <text evidence="3">The sequence shown here is derived from an EMBL/GenBank/DDBJ whole genome shotgun (WGS) entry which is preliminary data.</text>
</comment>